<name>A0ABW3FJH1_9HYPH</name>
<sequence length="254" mass="28494">MLNLLKKRPPPKQGKVERWTLLEIDGRNVDVRVVENPRTSRLTLRLVPASKTEESLKVTVPPGTPEDEVDGFLQRNRAWAASRLSRLPEVTRIADGVTIPLRGVPHRIVHSGIGRGVVSIGMEDDGKVIRVFGDPKFLPRKVADFLKRQAKQDLTKAVAHYADALGVKPKSITMRDTTSRWGSCSSSGALNFSWRIILAPPEVLNYLAAHEVAHLREMNHSDRFWAHVRDICPDMETHKAWLRQHGAKLHAVVA</sequence>
<dbReference type="InterPro" id="IPR053136">
    <property type="entry name" value="UTP_pyrophosphatase-like"/>
</dbReference>
<gene>
    <name evidence="2" type="ORF">ACFQ14_11220</name>
</gene>
<dbReference type="PANTHER" id="PTHR30399:SF1">
    <property type="entry name" value="UTP PYROPHOSPHATASE"/>
    <property type="match status" value="1"/>
</dbReference>
<feature type="domain" description="YgjP-like metallopeptidase" evidence="1">
    <location>
        <begin position="53"/>
        <end position="245"/>
    </location>
</feature>
<keyword evidence="3" id="KW-1185">Reference proteome</keyword>
<dbReference type="Pfam" id="PF01863">
    <property type="entry name" value="YgjP-like"/>
    <property type="match status" value="1"/>
</dbReference>
<accession>A0ABW3FJH1</accession>
<dbReference type="Proteomes" id="UP001597101">
    <property type="component" value="Unassembled WGS sequence"/>
</dbReference>
<dbReference type="InterPro" id="IPR002725">
    <property type="entry name" value="YgjP-like_metallopeptidase"/>
</dbReference>
<dbReference type="Gene3D" id="3.30.2010.10">
    <property type="entry name" value="Metalloproteases ('zincins'), catalytic domain"/>
    <property type="match status" value="1"/>
</dbReference>
<dbReference type="CDD" id="cd07344">
    <property type="entry name" value="M48_yhfN_like"/>
    <property type="match status" value="1"/>
</dbReference>
<dbReference type="EMBL" id="JBHTJV010000009">
    <property type="protein sequence ID" value="MFD0916979.1"/>
    <property type="molecule type" value="Genomic_DNA"/>
</dbReference>
<evidence type="ECO:0000259" key="1">
    <source>
        <dbReference type="Pfam" id="PF01863"/>
    </source>
</evidence>
<reference evidence="3" key="1">
    <citation type="journal article" date="2019" name="Int. J. Syst. Evol. Microbiol.">
        <title>The Global Catalogue of Microorganisms (GCM) 10K type strain sequencing project: providing services to taxonomists for standard genome sequencing and annotation.</title>
        <authorList>
            <consortium name="The Broad Institute Genomics Platform"/>
            <consortium name="The Broad Institute Genome Sequencing Center for Infectious Disease"/>
            <person name="Wu L."/>
            <person name="Ma J."/>
        </authorList>
    </citation>
    <scope>NUCLEOTIDE SEQUENCE [LARGE SCALE GENOMIC DNA]</scope>
    <source>
        <strain evidence="3">CCUG 60023</strain>
    </source>
</reference>
<organism evidence="2 3">
    <name type="scientific">Pseudahrensia aquimaris</name>
    <dbReference type="NCBI Taxonomy" id="744461"/>
    <lineage>
        <taxon>Bacteria</taxon>
        <taxon>Pseudomonadati</taxon>
        <taxon>Pseudomonadota</taxon>
        <taxon>Alphaproteobacteria</taxon>
        <taxon>Hyphomicrobiales</taxon>
        <taxon>Ahrensiaceae</taxon>
        <taxon>Pseudahrensia</taxon>
    </lineage>
</organism>
<evidence type="ECO:0000313" key="3">
    <source>
        <dbReference type="Proteomes" id="UP001597101"/>
    </source>
</evidence>
<protein>
    <submittedName>
        <fullName evidence="2">M48 family metallopeptidase</fullName>
    </submittedName>
</protein>
<evidence type="ECO:0000313" key="2">
    <source>
        <dbReference type="EMBL" id="MFD0916979.1"/>
    </source>
</evidence>
<proteinExistence type="predicted"/>
<dbReference type="RefSeq" id="WP_377212819.1">
    <property type="nucleotide sequence ID" value="NZ_JBHTJV010000009.1"/>
</dbReference>
<dbReference type="PANTHER" id="PTHR30399">
    <property type="entry name" value="UNCHARACTERIZED PROTEIN YGJP"/>
    <property type="match status" value="1"/>
</dbReference>
<comment type="caution">
    <text evidence="2">The sequence shown here is derived from an EMBL/GenBank/DDBJ whole genome shotgun (WGS) entry which is preliminary data.</text>
</comment>